<organism evidence="3 4">
    <name type="scientific">Koribacter versatilis (strain Ellin345)</name>
    <dbReference type="NCBI Taxonomy" id="204669"/>
    <lineage>
        <taxon>Bacteria</taxon>
        <taxon>Pseudomonadati</taxon>
        <taxon>Acidobacteriota</taxon>
        <taxon>Terriglobia</taxon>
        <taxon>Terriglobales</taxon>
        <taxon>Candidatus Korobacteraceae</taxon>
        <taxon>Candidatus Korobacter</taxon>
    </lineage>
</organism>
<dbReference type="GO" id="GO:0008713">
    <property type="term" value="F:ADP-heptose-lipopolysaccharide heptosyltransferase activity"/>
    <property type="evidence" value="ECO:0007669"/>
    <property type="project" value="TreeGrafter"/>
</dbReference>
<dbReference type="PANTHER" id="PTHR30160:SF1">
    <property type="entry name" value="LIPOPOLYSACCHARIDE 1,2-N-ACETYLGLUCOSAMINETRANSFERASE-RELATED"/>
    <property type="match status" value="1"/>
</dbReference>
<dbReference type="AlphaFoldDB" id="Q1IHD0"/>
<dbReference type="Gene3D" id="3.40.50.2000">
    <property type="entry name" value="Glycogen Phosphorylase B"/>
    <property type="match status" value="2"/>
</dbReference>
<dbReference type="InterPro" id="IPR002201">
    <property type="entry name" value="Glyco_trans_9"/>
</dbReference>
<evidence type="ECO:0000313" key="3">
    <source>
        <dbReference type="EMBL" id="ABF43720.1"/>
    </source>
</evidence>
<gene>
    <name evidence="3" type="ordered locus">Acid345_4721</name>
</gene>
<dbReference type="HOGENOM" id="CLU_038371_6_0_0"/>
<dbReference type="InterPro" id="IPR051199">
    <property type="entry name" value="LPS_LOS_Heptosyltrfase"/>
</dbReference>
<dbReference type="Pfam" id="PF01075">
    <property type="entry name" value="Glyco_transf_9"/>
    <property type="match status" value="1"/>
</dbReference>
<dbReference type="PANTHER" id="PTHR30160">
    <property type="entry name" value="TETRAACYLDISACCHARIDE 4'-KINASE-RELATED"/>
    <property type="match status" value="1"/>
</dbReference>
<keyword evidence="1" id="KW-0328">Glycosyltransferase</keyword>
<accession>Q1IHD0</accession>
<dbReference type="eggNOG" id="COG0859">
    <property type="taxonomic scope" value="Bacteria"/>
</dbReference>
<proteinExistence type="predicted"/>
<protein>
    <submittedName>
        <fullName evidence="3">Glycosyl transferase, family 9</fullName>
    </submittedName>
</protein>
<evidence type="ECO:0000313" key="4">
    <source>
        <dbReference type="Proteomes" id="UP000002432"/>
    </source>
</evidence>
<dbReference type="GO" id="GO:0009244">
    <property type="term" value="P:lipopolysaccharide core region biosynthetic process"/>
    <property type="evidence" value="ECO:0007669"/>
    <property type="project" value="TreeGrafter"/>
</dbReference>
<dbReference type="STRING" id="204669.Acid345_4721"/>
<evidence type="ECO:0000256" key="1">
    <source>
        <dbReference type="ARBA" id="ARBA00022676"/>
    </source>
</evidence>
<evidence type="ECO:0000256" key="2">
    <source>
        <dbReference type="ARBA" id="ARBA00022679"/>
    </source>
</evidence>
<dbReference type="EMBL" id="CP000360">
    <property type="protein sequence ID" value="ABF43720.1"/>
    <property type="molecule type" value="Genomic_DNA"/>
</dbReference>
<sequence length="318" mass="33834">MIGWAIEERWAPLLSSPEARFAARGEGKPLVDILHIVNTRAWRNAWLSGETWREIKDTVTGLRAAQYDVAIDIQGAMKSAVLGRLARPRRRFGFAQPWEGAATMFYSHQVQPTGTHIADRNWSLATAAGATARPEHLFPIPIDPVAEAWADAKLRECGFKEFAIVNPGAGWGSKCWPAERFGEVAKRLATNGIASVINAGPGEEELGKAVENASGGAAMQLSTTLSELIALTRRATLFIGGDTGPLHLAVALNTPSVALFGPTDPARNGPYGGRAVVVRSPQSVTTYKRSAAMEGGLSSITAEEVLAAAGEILGKTIA</sequence>
<dbReference type="CDD" id="cd03789">
    <property type="entry name" value="GT9_LPS_heptosyltransferase"/>
    <property type="match status" value="1"/>
</dbReference>
<keyword evidence="4" id="KW-1185">Reference proteome</keyword>
<dbReference type="CAZy" id="GT9">
    <property type="family name" value="Glycosyltransferase Family 9"/>
</dbReference>
<keyword evidence="2 3" id="KW-0808">Transferase</keyword>
<dbReference type="KEGG" id="aba:Acid345_4721"/>
<dbReference type="GO" id="GO:0005829">
    <property type="term" value="C:cytosol"/>
    <property type="evidence" value="ECO:0007669"/>
    <property type="project" value="TreeGrafter"/>
</dbReference>
<name>Q1IHD0_KORVE</name>
<dbReference type="EnsemblBacteria" id="ABF43720">
    <property type="protein sequence ID" value="ABF43720"/>
    <property type="gene ID" value="Acid345_4721"/>
</dbReference>
<dbReference type="SUPFAM" id="SSF53756">
    <property type="entry name" value="UDP-Glycosyltransferase/glycogen phosphorylase"/>
    <property type="match status" value="1"/>
</dbReference>
<dbReference type="Proteomes" id="UP000002432">
    <property type="component" value="Chromosome"/>
</dbReference>
<reference evidence="3 4" key="1">
    <citation type="journal article" date="2009" name="Appl. Environ. Microbiol.">
        <title>Three genomes from the phylum Acidobacteria provide insight into the lifestyles of these microorganisms in soils.</title>
        <authorList>
            <person name="Ward N.L."/>
            <person name="Challacombe J.F."/>
            <person name="Janssen P.H."/>
            <person name="Henrissat B."/>
            <person name="Coutinho P.M."/>
            <person name="Wu M."/>
            <person name="Xie G."/>
            <person name="Haft D.H."/>
            <person name="Sait M."/>
            <person name="Badger J."/>
            <person name="Barabote R.D."/>
            <person name="Bradley B."/>
            <person name="Brettin T.S."/>
            <person name="Brinkac L.M."/>
            <person name="Bruce D."/>
            <person name="Creasy T."/>
            <person name="Daugherty S.C."/>
            <person name="Davidsen T.M."/>
            <person name="DeBoy R.T."/>
            <person name="Detter J.C."/>
            <person name="Dodson R.J."/>
            <person name="Durkin A.S."/>
            <person name="Ganapathy A."/>
            <person name="Gwinn-Giglio M."/>
            <person name="Han C.S."/>
            <person name="Khouri H."/>
            <person name="Kiss H."/>
            <person name="Kothari S.P."/>
            <person name="Madupu R."/>
            <person name="Nelson K.E."/>
            <person name="Nelson W.C."/>
            <person name="Paulsen I."/>
            <person name="Penn K."/>
            <person name="Ren Q."/>
            <person name="Rosovitz M.J."/>
            <person name="Selengut J.D."/>
            <person name="Shrivastava S."/>
            <person name="Sullivan S.A."/>
            <person name="Tapia R."/>
            <person name="Thompson L.S."/>
            <person name="Watkins K.L."/>
            <person name="Yang Q."/>
            <person name="Yu C."/>
            <person name="Zafar N."/>
            <person name="Zhou L."/>
            <person name="Kuske C.R."/>
        </authorList>
    </citation>
    <scope>NUCLEOTIDE SEQUENCE [LARGE SCALE GENOMIC DNA]</scope>
    <source>
        <strain evidence="3 4">Ellin345</strain>
    </source>
</reference>